<reference evidence="3" key="1">
    <citation type="journal article" date="2020" name="mSystems">
        <title>Genome- and Community-Level Interaction Insights into Carbon Utilization and Element Cycling Functions of Hydrothermarchaeota in Hydrothermal Sediment.</title>
        <authorList>
            <person name="Zhou Z."/>
            <person name="Liu Y."/>
            <person name="Xu W."/>
            <person name="Pan J."/>
            <person name="Luo Z.H."/>
            <person name="Li M."/>
        </authorList>
    </citation>
    <scope>NUCLEOTIDE SEQUENCE [LARGE SCALE GENOMIC DNA]</scope>
    <source>
        <strain evidence="3">SpSt-289</strain>
    </source>
</reference>
<dbReference type="PANTHER" id="PTHR45947:SF3">
    <property type="entry name" value="SULFOQUINOVOSYL TRANSFERASE SQD2"/>
    <property type="match status" value="1"/>
</dbReference>
<accession>A0A7C1FNI2</accession>
<dbReference type="InterPro" id="IPR028098">
    <property type="entry name" value="Glyco_trans_4-like_N"/>
</dbReference>
<proteinExistence type="predicted"/>
<protein>
    <submittedName>
        <fullName evidence="3">Glycosyltransferase</fullName>
    </submittedName>
</protein>
<sequence length="371" mass="41596">MRMHITFVLSSLKLSGGVILVVEVANHLAMRGHQVTLLAPLNAIDPEIHQRIRPPVQVRFASVGIPATRNPLKLLNLTLSLVQNTPPSDVVIATHTPTTLPVLLATWWKRQKPLWLYMDYPEMFRRRPIERFLLNTAPYGFSTIIAISSFLAQNAAKRTFGKVHLIKPGLGMEISEEKLHLSNLRSDQERQGWRIMYVGDDRPRKGLKDFIVAMEKVYAHSLPICAVIVCKHECQLKIDIPHELYIRPSNHELAKLYLNCDIFVSTSWEEGLGYPPLQAMALGKPCVVAESGGSRDYTIHGFNAIVVPSQDPQAVAEGIIQLINDEKLRSMLGRNGQLTASKYNWEKAIDEFEKLLSAIVGVRKTVTGAES</sequence>
<dbReference type="Gene3D" id="3.40.50.2000">
    <property type="entry name" value="Glycogen Phosphorylase B"/>
    <property type="match status" value="1"/>
</dbReference>
<evidence type="ECO:0000313" key="3">
    <source>
        <dbReference type="EMBL" id="HDX31178.1"/>
    </source>
</evidence>
<comment type="caution">
    <text evidence="3">The sequence shown here is derived from an EMBL/GenBank/DDBJ whole genome shotgun (WGS) entry which is preliminary data.</text>
</comment>
<dbReference type="CDD" id="cd03801">
    <property type="entry name" value="GT4_PimA-like"/>
    <property type="match status" value="1"/>
</dbReference>
<dbReference type="GO" id="GO:0016757">
    <property type="term" value="F:glycosyltransferase activity"/>
    <property type="evidence" value="ECO:0007669"/>
    <property type="project" value="InterPro"/>
</dbReference>
<dbReference type="InterPro" id="IPR001296">
    <property type="entry name" value="Glyco_trans_1"/>
</dbReference>
<keyword evidence="3" id="KW-0808">Transferase</keyword>
<organism evidence="3">
    <name type="scientific">Caldilinea aerophila</name>
    <dbReference type="NCBI Taxonomy" id="133453"/>
    <lineage>
        <taxon>Bacteria</taxon>
        <taxon>Bacillati</taxon>
        <taxon>Chloroflexota</taxon>
        <taxon>Caldilineae</taxon>
        <taxon>Caldilineales</taxon>
        <taxon>Caldilineaceae</taxon>
        <taxon>Caldilinea</taxon>
    </lineage>
</organism>
<feature type="domain" description="Glycosyltransferase subfamily 4-like N-terminal" evidence="2">
    <location>
        <begin position="16"/>
        <end position="169"/>
    </location>
</feature>
<feature type="domain" description="Glycosyl transferase family 1" evidence="1">
    <location>
        <begin position="193"/>
        <end position="337"/>
    </location>
</feature>
<evidence type="ECO:0000259" key="1">
    <source>
        <dbReference type="Pfam" id="PF00534"/>
    </source>
</evidence>
<name>A0A7C1FNI2_9CHLR</name>
<dbReference type="SUPFAM" id="SSF53756">
    <property type="entry name" value="UDP-Glycosyltransferase/glycogen phosphorylase"/>
    <property type="match status" value="1"/>
</dbReference>
<gene>
    <name evidence="3" type="ORF">ENQ20_06740</name>
</gene>
<dbReference type="EMBL" id="DSMG01000076">
    <property type="protein sequence ID" value="HDX31178.1"/>
    <property type="molecule type" value="Genomic_DNA"/>
</dbReference>
<dbReference type="Pfam" id="PF13439">
    <property type="entry name" value="Glyco_transf_4"/>
    <property type="match status" value="1"/>
</dbReference>
<dbReference type="Pfam" id="PF00534">
    <property type="entry name" value="Glycos_transf_1"/>
    <property type="match status" value="1"/>
</dbReference>
<dbReference type="AlphaFoldDB" id="A0A7C1FNI2"/>
<evidence type="ECO:0000259" key="2">
    <source>
        <dbReference type="Pfam" id="PF13439"/>
    </source>
</evidence>
<dbReference type="Gene3D" id="3.40.50.11090">
    <property type="match status" value="1"/>
</dbReference>
<dbReference type="PANTHER" id="PTHR45947">
    <property type="entry name" value="SULFOQUINOVOSYL TRANSFERASE SQD2"/>
    <property type="match status" value="1"/>
</dbReference>
<dbReference type="InterPro" id="IPR050194">
    <property type="entry name" value="Glycosyltransferase_grp1"/>
</dbReference>